<gene>
    <name evidence="2" type="ORF">SMIM3I_02229</name>
</gene>
<evidence type="ECO:0000313" key="3">
    <source>
        <dbReference type="Proteomes" id="UP000075442"/>
    </source>
</evidence>
<keyword evidence="1" id="KW-1133">Transmembrane helix</keyword>
<name>A0A150NX01_STRMT</name>
<reference evidence="2 3" key="1">
    <citation type="submission" date="2016-01" db="EMBL/GenBank/DDBJ databases">
        <title>Highly variable Streptococcus oralis 1 are common among viridans streptococci isolated from primates.</title>
        <authorList>
            <person name="Denapaite D."/>
            <person name="Rieger M."/>
            <person name="Koendgen S."/>
            <person name="Brueckner R."/>
            <person name="Ochigava I."/>
            <person name="Kappeler P."/>
            <person name="Maetz-Rensing K."/>
            <person name="Leendertz F."/>
        </authorList>
    </citation>
    <scope>NUCLEOTIDE SEQUENCE [LARGE SCALE GENOMIC DNA]</scope>
    <source>
        <strain evidence="2 3">M3-1</strain>
    </source>
</reference>
<organism evidence="2 3">
    <name type="scientific">Streptococcus mitis</name>
    <dbReference type="NCBI Taxonomy" id="28037"/>
    <lineage>
        <taxon>Bacteria</taxon>
        <taxon>Bacillati</taxon>
        <taxon>Bacillota</taxon>
        <taxon>Bacilli</taxon>
        <taxon>Lactobacillales</taxon>
        <taxon>Streptococcaceae</taxon>
        <taxon>Streptococcus</taxon>
        <taxon>Streptococcus mitis group</taxon>
    </lineage>
</organism>
<keyword evidence="1" id="KW-0472">Membrane</keyword>
<dbReference type="PATRIC" id="fig|28037.235.peg.415"/>
<protein>
    <submittedName>
        <fullName evidence="2">Uncharacterized protein</fullName>
    </submittedName>
</protein>
<dbReference type="EMBL" id="LROU01000023">
    <property type="protein sequence ID" value="KYF37983.1"/>
    <property type="molecule type" value="Genomic_DNA"/>
</dbReference>
<dbReference type="Proteomes" id="UP000075442">
    <property type="component" value="Unassembled WGS sequence"/>
</dbReference>
<proteinExistence type="predicted"/>
<comment type="caution">
    <text evidence="2">The sequence shown here is derived from an EMBL/GenBank/DDBJ whole genome shotgun (WGS) entry which is preliminary data.</text>
</comment>
<feature type="transmembrane region" description="Helical" evidence="1">
    <location>
        <begin position="21"/>
        <end position="40"/>
    </location>
</feature>
<dbReference type="AlphaFoldDB" id="A0A150NX01"/>
<sequence>MKENSPCGAVDEKREKTMEKLMENQFMGIVVLINSVSIYFHGK</sequence>
<accession>A0A150NX01</accession>
<evidence type="ECO:0000313" key="2">
    <source>
        <dbReference type="EMBL" id="KYF37983.1"/>
    </source>
</evidence>
<evidence type="ECO:0000256" key="1">
    <source>
        <dbReference type="SAM" id="Phobius"/>
    </source>
</evidence>
<keyword evidence="1" id="KW-0812">Transmembrane</keyword>